<dbReference type="Pfam" id="PF00685">
    <property type="entry name" value="Sulfotransfer_1"/>
    <property type="match status" value="1"/>
</dbReference>
<dbReference type="SUPFAM" id="SSF52540">
    <property type="entry name" value="P-loop containing nucleoside triphosphate hydrolases"/>
    <property type="match status" value="1"/>
</dbReference>
<dbReference type="InterPro" id="IPR000863">
    <property type="entry name" value="Sulfotransferase_dom"/>
</dbReference>
<accession>A0A8J1Y516</accession>
<proteinExistence type="predicted"/>
<dbReference type="AlphaFoldDB" id="A0A8J1Y516"/>
<dbReference type="InterPro" id="IPR027417">
    <property type="entry name" value="P-loop_NTPase"/>
</dbReference>
<protein>
    <submittedName>
        <fullName evidence="3">Uncharacterized protein</fullName>
    </submittedName>
</protein>
<evidence type="ECO:0000256" key="2">
    <source>
        <dbReference type="ARBA" id="ARBA00023180"/>
    </source>
</evidence>
<evidence type="ECO:0000256" key="1">
    <source>
        <dbReference type="ARBA" id="ARBA00022679"/>
    </source>
</evidence>
<organism evidence="3 4">
    <name type="scientific">Owenia fusiformis</name>
    <name type="common">Polychaete worm</name>
    <dbReference type="NCBI Taxonomy" id="6347"/>
    <lineage>
        <taxon>Eukaryota</taxon>
        <taxon>Metazoa</taxon>
        <taxon>Spiralia</taxon>
        <taxon>Lophotrochozoa</taxon>
        <taxon>Annelida</taxon>
        <taxon>Polychaeta</taxon>
        <taxon>Sedentaria</taxon>
        <taxon>Canalipalpata</taxon>
        <taxon>Sabellida</taxon>
        <taxon>Oweniida</taxon>
        <taxon>Oweniidae</taxon>
        <taxon>Owenia</taxon>
    </lineage>
</organism>
<sequence>MLLKLAHCVPSLILIAIGAIVMLTNGYLYITRGNKVTSFLIEKKIPKFQVTENEKILPGKEKRLPGFIISGFQKCGTQALATFLSYHPKLTRAGKTEVHFFDRIAKLDKSVSYMDLMPDIYPWEMSYEKTPAYADRVNVSTIYKTVPGVKIILQICDPVDRTMSAFLHCQQNALKGFIVSKNETFESVILDVNGQVNETSPLIRRGVYIDYIQNYLKYFPRDRILITDMMKLKINPAETLHRVETFLNITHFFKEKQFYFNIMLNTSCIHTDISNATPIKKSKVECLGTLGRNKHRLHPAMKPKTRKKLQKYFAPFNEKLKKVIIELN</sequence>
<comment type="caution">
    <text evidence="3">The sequence shown here is derived from an EMBL/GenBank/DDBJ whole genome shotgun (WGS) entry which is preliminary data.</text>
</comment>
<evidence type="ECO:0000313" key="3">
    <source>
        <dbReference type="EMBL" id="CAH1793015.1"/>
    </source>
</evidence>
<dbReference type="PANTHER" id="PTHR10605:SF72">
    <property type="entry name" value="HEPARAN SULFATE 3-O SULFOTRANSFERASE-B, ISOFORM A"/>
    <property type="match status" value="1"/>
</dbReference>
<gene>
    <name evidence="3" type="ORF">OFUS_LOCUS17918</name>
</gene>
<dbReference type="InterPro" id="IPR037359">
    <property type="entry name" value="NST/OST"/>
</dbReference>
<keyword evidence="2" id="KW-0325">Glycoprotein</keyword>
<dbReference type="GO" id="GO:0008467">
    <property type="term" value="F:[heparan sulfate]-glucosamine 3-sulfotransferase activity"/>
    <property type="evidence" value="ECO:0007669"/>
    <property type="project" value="TreeGrafter"/>
</dbReference>
<keyword evidence="4" id="KW-1185">Reference proteome</keyword>
<name>A0A8J1Y516_OWEFU</name>
<dbReference type="Gene3D" id="3.40.50.300">
    <property type="entry name" value="P-loop containing nucleotide triphosphate hydrolases"/>
    <property type="match status" value="1"/>
</dbReference>
<dbReference type="OrthoDB" id="411451at2759"/>
<keyword evidence="1" id="KW-0808">Transferase</keyword>
<evidence type="ECO:0000313" key="4">
    <source>
        <dbReference type="Proteomes" id="UP000749559"/>
    </source>
</evidence>
<dbReference type="PANTHER" id="PTHR10605">
    <property type="entry name" value="HEPARAN SULFATE SULFOTRANSFERASE"/>
    <property type="match status" value="1"/>
</dbReference>
<reference evidence="3" key="1">
    <citation type="submission" date="2022-03" db="EMBL/GenBank/DDBJ databases">
        <authorList>
            <person name="Martin C."/>
        </authorList>
    </citation>
    <scope>NUCLEOTIDE SEQUENCE</scope>
</reference>
<dbReference type="Proteomes" id="UP000749559">
    <property type="component" value="Unassembled WGS sequence"/>
</dbReference>
<dbReference type="EMBL" id="CAIIXF020000008">
    <property type="protein sequence ID" value="CAH1793015.1"/>
    <property type="molecule type" value="Genomic_DNA"/>
</dbReference>